<sequence>MGTFLLGDPAYQSPIHLSLGWTLYAFVSFVRTYATPSERDLAREAVLIPIPNPHLSISPTHGPPLTPTVTAATKLIRSFHNSLHNPNLELLFQIQLTSNIGLAVLMLFRSFFFSFSFADKILSVGADAQLPVVDKKRTYQDRKKLNRGDKGVVEAVAGVPQQARTKTLACRVQGAAWDAKEVDDNGSTCFPVQHACLTPPRCVSCIVVRNRRGKEGQSTGLEDWLANLRSTGLILDCVWGQIPKIPIMLLQQALLGLCRIIAIPSSRSQPFFTPMDQEIVSNEVRSGAPLNALNAGFIVSSNADVGKNSLFVQLANPVGLSSSRRNPLQGNQNNLLGIETVRGNTQAEIRHFMKLIKNPFSGIYILEQWGSSANQSQVFFVFGLIMDNHFQIKLICFTRTLENF</sequence>
<evidence type="ECO:0000313" key="2">
    <source>
        <dbReference type="Proteomes" id="UP000037035"/>
    </source>
</evidence>
<gene>
    <name evidence="1" type="ORF">VP01_1850g2</name>
</gene>
<reference evidence="1 2" key="1">
    <citation type="submission" date="2015-08" db="EMBL/GenBank/DDBJ databases">
        <title>Next Generation Sequencing and Analysis of the Genome of Puccinia sorghi L Schw, the Causal Agent of Maize Common Rust.</title>
        <authorList>
            <person name="Rochi L."/>
            <person name="Burguener G."/>
            <person name="Darino M."/>
            <person name="Turjanski A."/>
            <person name="Kreff E."/>
            <person name="Dieguez M.J."/>
            <person name="Sacco F."/>
        </authorList>
    </citation>
    <scope>NUCLEOTIDE SEQUENCE [LARGE SCALE GENOMIC DNA]</scope>
    <source>
        <strain evidence="1 2">RO10H11247</strain>
    </source>
</reference>
<comment type="caution">
    <text evidence="1">The sequence shown here is derived from an EMBL/GenBank/DDBJ whole genome shotgun (WGS) entry which is preliminary data.</text>
</comment>
<dbReference type="EMBL" id="LAVV01006671">
    <property type="protein sequence ID" value="KNZ58839.1"/>
    <property type="molecule type" value="Genomic_DNA"/>
</dbReference>
<organism evidence="1 2">
    <name type="scientific">Puccinia sorghi</name>
    <dbReference type="NCBI Taxonomy" id="27349"/>
    <lineage>
        <taxon>Eukaryota</taxon>
        <taxon>Fungi</taxon>
        <taxon>Dikarya</taxon>
        <taxon>Basidiomycota</taxon>
        <taxon>Pucciniomycotina</taxon>
        <taxon>Pucciniomycetes</taxon>
        <taxon>Pucciniales</taxon>
        <taxon>Pucciniaceae</taxon>
        <taxon>Puccinia</taxon>
    </lineage>
</organism>
<proteinExistence type="predicted"/>
<dbReference type="Proteomes" id="UP000037035">
    <property type="component" value="Unassembled WGS sequence"/>
</dbReference>
<name>A0A0L6VDQ3_9BASI</name>
<evidence type="ECO:0000313" key="1">
    <source>
        <dbReference type="EMBL" id="KNZ58839.1"/>
    </source>
</evidence>
<protein>
    <submittedName>
        <fullName evidence="1">Uncharacterized protein</fullName>
    </submittedName>
</protein>
<keyword evidence="2" id="KW-1185">Reference proteome</keyword>
<accession>A0A0L6VDQ3</accession>
<dbReference type="AlphaFoldDB" id="A0A0L6VDQ3"/>
<dbReference type="VEuPathDB" id="FungiDB:VP01_1850g2"/>